<dbReference type="EMBL" id="LDAU01000052">
    <property type="protein sequence ID" value="KRX09331.1"/>
    <property type="molecule type" value="Genomic_DNA"/>
</dbReference>
<dbReference type="Gene3D" id="2.120.10.80">
    <property type="entry name" value="Kelch-type beta propeller"/>
    <property type="match status" value="1"/>
</dbReference>
<dbReference type="InParanoid" id="A0A0V0R4C9"/>
<reference evidence="2 3" key="1">
    <citation type="journal article" date="2015" name="Sci. Rep.">
        <title>Genome of the facultative scuticociliatosis pathogen Pseudocohnilembus persalinus provides insight into its virulence through horizontal gene transfer.</title>
        <authorList>
            <person name="Xiong J."/>
            <person name="Wang G."/>
            <person name="Cheng J."/>
            <person name="Tian M."/>
            <person name="Pan X."/>
            <person name="Warren A."/>
            <person name="Jiang C."/>
            <person name="Yuan D."/>
            <person name="Miao W."/>
        </authorList>
    </citation>
    <scope>NUCLEOTIDE SEQUENCE [LARGE SCALE GENOMIC DNA]</scope>
    <source>
        <strain evidence="2">36N120E</strain>
    </source>
</reference>
<accession>A0A0V0R4C9</accession>
<dbReference type="AlphaFoldDB" id="A0A0V0R4C9"/>
<evidence type="ECO:0000313" key="2">
    <source>
        <dbReference type="EMBL" id="KRX09331.1"/>
    </source>
</evidence>
<evidence type="ECO:0000256" key="1">
    <source>
        <dbReference type="SAM" id="MobiDB-lite"/>
    </source>
</evidence>
<keyword evidence="3" id="KW-1185">Reference proteome</keyword>
<feature type="compositionally biased region" description="Low complexity" evidence="1">
    <location>
        <begin position="196"/>
        <end position="215"/>
    </location>
</feature>
<dbReference type="SUPFAM" id="SSF117281">
    <property type="entry name" value="Kelch motif"/>
    <property type="match status" value="1"/>
</dbReference>
<protein>
    <submittedName>
        <fullName evidence="2">Uncharacterized protein</fullName>
    </submittedName>
</protein>
<sequence>MESFQDPAVVAAIKDNFRKEVFRNRQADVAKEIYKKINLKSKKFYKINTNCFITKEPIKIAIRHSQCKSFQCFYDLNQFIENQLIQFKRDLWELDHQPKDQITSSLNEPKKRIVSFPRCGNCPNTLYEVKDYFYDVNTTYYLDKARQKIEDFDDLIDIDEIEFGYHPDHGYIVQYIDQDSENFGEKIFLRDNHVSNKSNQSSINNSQSSINNSQKLKQKKIAKNSNEIEPLNTFHKQIQETMKLQALLWNQTKRENKHIQINHQEIIDDIKESLQSNYQLVPSQQEEINDWSKLFTFCFQEFEKQQDAIFLYFPHLDKWYCSLIQTVPNQKFKKQFATTFVKGYNSQTQTNCVYVIGGTVQGQQEVTNHVYEIPLFKKSPDEIDHKKVIIQANQLPNLPEPRALSQPIFCKNENSLYVLGGYIDYKTVKQTIYKLNLNKLQYNNININNYNNNQNAWEQLPLQIPLPLILPTTIQTENNLLIFGGYSQGPTSEFDLQNRKIWNLDLNSLQLTPLPQQFPDIEKIHVNIQINSPSAVGFLEPNNQDIITFGGRNSQNIGKNSLQKENSSYRDCFANYFNLVSGNYCIEQIAVQDGNGKNQEKQQGLEDSNQQDQNFVFYNNAYFLAYAINNKLKILKYQIAATPVSQLNEYDIDKITK</sequence>
<dbReference type="Gene3D" id="3.30.40.10">
    <property type="entry name" value="Zinc/RING finger domain, C3HC4 (zinc finger)"/>
    <property type="match status" value="1"/>
</dbReference>
<feature type="region of interest" description="Disordered" evidence="1">
    <location>
        <begin position="196"/>
        <end position="216"/>
    </location>
</feature>
<dbReference type="InterPro" id="IPR013083">
    <property type="entry name" value="Znf_RING/FYVE/PHD"/>
</dbReference>
<proteinExistence type="predicted"/>
<dbReference type="Proteomes" id="UP000054937">
    <property type="component" value="Unassembled WGS sequence"/>
</dbReference>
<dbReference type="InterPro" id="IPR015915">
    <property type="entry name" value="Kelch-typ_b-propeller"/>
</dbReference>
<organism evidence="2 3">
    <name type="scientific">Pseudocohnilembus persalinus</name>
    <name type="common">Ciliate</name>
    <dbReference type="NCBI Taxonomy" id="266149"/>
    <lineage>
        <taxon>Eukaryota</taxon>
        <taxon>Sar</taxon>
        <taxon>Alveolata</taxon>
        <taxon>Ciliophora</taxon>
        <taxon>Intramacronucleata</taxon>
        <taxon>Oligohymenophorea</taxon>
        <taxon>Scuticociliatia</taxon>
        <taxon>Philasterida</taxon>
        <taxon>Pseudocohnilembidae</taxon>
        <taxon>Pseudocohnilembus</taxon>
    </lineage>
</organism>
<evidence type="ECO:0000313" key="3">
    <source>
        <dbReference type="Proteomes" id="UP000054937"/>
    </source>
</evidence>
<comment type="caution">
    <text evidence="2">The sequence shown here is derived from an EMBL/GenBank/DDBJ whole genome shotgun (WGS) entry which is preliminary data.</text>
</comment>
<gene>
    <name evidence="2" type="ORF">PPERSA_09215</name>
</gene>
<name>A0A0V0R4C9_PSEPJ</name>